<dbReference type="OrthoDB" id="2160519at2759"/>
<proteinExistence type="predicted"/>
<reference evidence="2 3" key="1">
    <citation type="submission" date="2018-06" db="EMBL/GenBank/DDBJ databases">
        <title>Comparative genomics reveals the genomic features of Rhizophagus irregularis, R. cerebriforme, R. diaphanum and Gigaspora rosea, and their symbiotic lifestyle signature.</title>
        <authorList>
            <person name="Morin E."/>
            <person name="San Clemente H."/>
            <person name="Chen E.C.H."/>
            <person name="De La Providencia I."/>
            <person name="Hainaut M."/>
            <person name="Kuo A."/>
            <person name="Kohler A."/>
            <person name="Murat C."/>
            <person name="Tang N."/>
            <person name="Roy S."/>
            <person name="Loubradou J."/>
            <person name="Henrissat B."/>
            <person name="Grigoriev I.V."/>
            <person name="Corradi N."/>
            <person name="Roux C."/>
            <person name="Martin F.M."/>
        </authorList>
    </citation>
    <scope>NUCLEOTIDE SEQUENCE [LARGE SCALE GENOMIC DNA]</scope>
    <source>
        <strain evidence="2 3">DAOM 194757</strain>
    </source>
</reference>
<dbReference type="EMBL" id="QKWP01000078">
    <property type="protein sequence ID" value="RIB28068.1"/>
    <property type="molecule type" value="Genomic_DNA"/>
</dbReference>
<sequence length="236" mass="27762">MLEKSGDETVLKNILEIVNEQDAQQESKPTDNPPEIYLNDQLLKQVEHNENLLKSEHFELISEWVYEVSRTVLRKFLTKLKFKVSNPSYNFKLLFKESEDGFTPTDFHKKCDNKGPTLTVLKVKGEDEILGGYNPYNWDSPAEQKEIPTKKSFIFKFNLNNPENFVFSRAKRYRKAAIKLSSHHGPNFKDLRMTNDSQDGSRWRYSHKFYDKKIRDSESDTFSVDDYEVFQVELKS</sequence>
<organism evidence="2 3">
    <name type="scientific">Gigaspora rosea</name>
    <dbReference type="NCBI Taxonomy" id="44941"/>
    <lineage>
        <taxon>Eukaryota</taxon>
        <taxon>Fungi</taxon>
        <taxon>Fungi incertae sedis</taxon>
        <taxon>Mucoromycota</taxon>
        <taxon>Glomeromycotina</taxon>
        <taxon>Glomeromycetes</taxon>
        <taxon>Diversisporales</taxon>
        <taxon>Gigasporaceae</taxon>
        <taxon>Gigaspora</taxon>
    </lineage>
</organism>
<dbReference type="Proteomes" id="UP000266673">
    <property type="component" value="Unassembled WGS sequence"/>
</dbReference>
<protein>
    <recommendedName>
        <fullName evidence="1">TLDc domain-containing protein</fullName>
    </recommendedName>
</protein>
<evidence type="ECO:0000313" key="3">
    <source>
        <dbReference type="Proteomes" id="UP000266673"/>
    </source>
</evidence>
<gene>
    <name evidence="2" type="ORF">C2G38_2028848</name>
</gene>
<name>A0A397W1J1_9GLOM</name>
<feature type="domain" description="TLDc" evidence="1">
    <location>
        <begin position="66"/>
        <end position="233"/>
    </location>
</feature>
<dbReference type="PROSITE" id="PS51886">
    <property type="entry name" value="TLDC"/>
    <property type="match status" value="1"/>
</dbReference>
<keyword evidence="3" id="KW-1185">Reference proteome</keyword>
<dbReference type="InterPro" id="IPR006571">
    <property type="entry name" value="TLDc_dom"/>
</dbReference>
<dbReference type="AlphaFoldDB" id="A0A397W1J1"/>
<evidence type="ECO:0000313" key="2">
    <source>
        <dbReference type="EMBL" id="RIB28068.1"/>
    </source>
</evidence>
<accession>A0A397W1J1</accession>
<evidence type="ECO:0000259" key="1">
    <source>
        <dbReference type="PROSITE" id="PS51886"/>
    </source>
</evidence>
<comment type="caution">
    <text evidence="2">The sequence shown here is derived from an EMBL/GenBank/DDBJ whole genome shotgun (WGS) entry which is preliminary data.</text>
</comment>
<dbReference type="Pfam" id="PF07534">
    <property type="entry name" value="TLD"/>
    <property type="match status" value="1"/>
</dbReference>